<name>E3EK36_PAEPS</name>
<dbReference type="HOGENOM" id="CLU_2495003_0_0_9"/>
<dbReference type="PATRIC" id="fig|886882.15.peg.5577"/>
<dbReference type="AlphaFoldDB" id="E3EK36"/>
<dbReference type="EMBL" id="CP002214">
    <property type="protein sequence ID" value="ADO59745.1"/>
    <property type="molecule type" value="Genomic_DNA"/>
</dbReference>
<organism evidence="1 2">
    <name type="scientific">Paenibacillus polymyxa (strain SC2)</name>
    <name type="common">Bacillus polymyxa</name>
    <dbReference type="NCBI Taxonomy" id="886882"/>
    <lineage>
        <taxon>Bacteria</taxon>
        <taxon>Bacillati</taxon>
        <taxon>Bacillota</taxon>
        <taxon>Bacilli</taxon>
        <taxon>Bacillales</taxon>
        <taxon>Paenibacillaceae</taxon>
        <taxon>Paenibacillus</taxon>
    </lineage>
</organism>
<geneLocation type="plasmid" evidence="1 2">
    <name>pSC2</name>
</geneLocation>
<proteinExistence type="predicted"/>
<protein>
    <submittedName>
        <fullName evidence="1">Uncharacterized protein</fullName>
    </submittedName>
</protein>
<gene>
    <name evidence="1" type="ORF">PPSC2_26455</name>
</gene>
<keyword evidence="1" id="KW-0614">Plasmid</keyword>
<dbReference type="Proteomes" id="UP000006868">
    <property type="component" value="Plasmid pSC2"/>
</dbReference>
<evidence type="ECO:0000313" key="2">
    <source>
        <dbReference type="Proteomes" id="UP000006868"/>
    </source>
</evidence>
<dbReference type="RefSeq" id="WP_013386159.1">
    <property type="nucleotide sequence ID" value="NC_014628.2"/>
</dbReference>
<evidence type="ECO:0000313" key="1">
    <source>
        <dbReference type="EMBL" id="ADO59745.1"/>
    </source>
</evidence>
<accession>E3EK36</accession>
<sequence>MENKTRWIIFNKKGKRVSTQTLIHPDGRHYLQLEPFEQDLKKKGLYAQRAESFEQRSNAWNQYSFKKKLETLGWKFNQNGDVIADW</sequence>
<dbReference type="KEGG" id="ppm:PPSC2_26455"/>
<reference evidence="1 2" key="1">
    <citation type="journal article" date="2011" name="J. Bacteriol.">
        <title>Complete genome sequence of Paenibacillus polymyxa SC2, a strain of plant growth-promoting Rhizobacterium with broad-spectrum antimicrobial activity.</title>
        <authorList>
            <person name="Ma M."/>
            <person name="Wang C."/>
            <person name="Ding Y."/>
            <person name="Li L."/>
            <person name="Shen D."/>
            <person name="Jiang X."/>
            <person name="Guan D."/>
            <person name="Cao F."/>
            <person name="Chen H."/>
            <person name="Feng R."/>
            <person name="Wang X."/>
            <person name="Ge Y."/>
            <person name="Yao L."/>
            <person name="Bing X."/>
            <person name="Yang X."/>
            <person name="Li J."/>
            <person name="Du B."/>
        </authorList>
    </citation>
    <scope>NUCLEOTIDE SEQUENCE [LARGE SCALE GENOMIC DNA]</scope>
    <source>
        <strain evidence="1 2">SC2</strain>
        <plasmid evidence="2">pSC2</plasmid>
    </source>
</reference>